<dbReference type="EMBL" id="LBXW01000032">
    <property type="protein sequence ID" value="KKR37791.1"/>
    <property type="molecule type" value="Genomic_DNA"/>
</dbReference>
<evidence type="ECO:0000313" key="1">
    <source>
        <dbReference type="EMBL" id="KKR37791.1"/>
    </source>
</evidence>
<dbReference type="Gene3D" id="1.20.1440.60">
    <property type="entry name" value="23S rRNA-intervening sequence"/>
    <property type="match status" value="1"/>
</dbReference>
<protein>
    <submittedName>
        <fullName evidence="1">Intervening sequence</fullName>
    </submittedName>
</protein>
<organism evidence="1 2">
    <name type="scientific">Candidatus Woesebacteria bacterium GW2011_GWB1_40_101</name>
    <dbReference type="NCBI Taxonomy" id="1618575"/>
    <lineage>
        <taxon>Bacteria</taxon>
        <taxon>Candidatus Woeseibacteriota</taxon>
    </lineage>
</organism>
<dbReference type="Proteomes" id="UP000034687">
    <property type="component" value="Unassembled WGS sequence"/>
</dbReference>
<accession>A0A0G0QKE7</accession>
<dbReference type="AlphaFoldDB" id="A0A0G0QKE7"/>
<name>A0A0G0QKE7_9BACT</name>
<evidence type="ECO:0000313" key="2">
    <source>
        <dbReference type="Proteomes" id="UP000034687"/>
    </source>
</evidence>
<sequence length="127" mass="14987">MVKTYKRVITFTDFEVYQRLYKLTLGIHKEILPKLPKAEQYSLKDQLSRSSKSPCALIAEAYARRTSSKEWRKYIREAIGECNESIVHVSLIRDLYSDKVDTNLCNRYIEEYNIAGKQLFRLGESWK</sequence>
<dbReference type="NCBIfam" id="TIGR02436">
    <property type="entry name" value="four helix bundle protein"/>
    <property type="match status" value="1"/>
</dbReference>
<gene>
    <name evidence="1" type="ORF">UT72_C0032G0002</name>
</gene>
<dbReference type="PANTHER" id="PTHR38471:SF2">
    <property type="entry name" value="FOUR HELIX BUNDLE PROTEIN"/>
    <property type="match status" value="1"/>
</dbReference>
<dbReference type="PANTHER" id="PTHR38471">
    <property type="entry name" value="FOUR HELIX BUNDLE PROTEIN"/>
    <property type="match status" value="1"/>
</dbReference>
<dbReference type="InterPro" id="IPR012657">
    <property type="entry name" value="23S_rRNA-intervening_sequence"/>
</dbReference>
<dbReference type="Pfam" id="PF05635">
    <property type="entry name" value="23S_rRNA_IVP"/>
    <property type="match status" value="1"/>
</dbReference>
<dbReference type="InterPro" id="IPR036583">
    <property type="entry name" value="23S_rRNA_IVS_sf"/>
</dbReference>
<comment type="caution">
    <text evidence="1">The sequence shown here is derived from an EMBL/GenBank/DDBJ whole genome shotgun (WGS) entry which is preliminary data.</text>
</comment>
<dbReference type="SUPFAM" id="SSF158446">
    <property type="entry name" value="IVS-encoded protein-like"/>
    <property type="match status" value="1"/>
</dbReference>
<reference evidence="1 2" key="1">
    <citation type="journal article" date="2015" name="Nature">
        <title>rRNA introns, odd ribosomes, and small enigmatic genomes across a large radiation of phyla.</title>
        <authorList>
            <person name="Brown C.T."/>
            <person name="Hug L.A."/>
            <person name="Thomas B.C."/>
            <person name="Sharon I."/>
            <person name="Castelle C.J."/>
            <person name="Singh A."/>
            <person name="Wilkins M.J."/>
            <person name="Williams K.H."/>
            <person name="Banfield J.F."/>
        </authorList>
    </citation>
    <scope>NUCLEOTIDE SEQUENCE [LARGE SCALE GENOMIC DNA]</scope>
</reference>
<proteinExistence type="predicted"/>